<proteinExistence type="predicted"/>
<organism evidence="2 3">
    <name type="scientific">Crinalium epipsammum PCC 9333</name>
    <dbReference type="NCBI Taxonomy" id="1173022"/>
    <lineage>
        <taxon>Bacteria</taxon>
        <taxon>Bacillati</taxon>
        <taxon>Cyanobacteriota</taxon>
        <taxon>Cyanophyceae</taxon>
        <taxon>Gomontiellales</taxon>
        <taxon>Gomontiellaceae</taxon>
        <taxon>Crinalium</taxon>
    </lineage>
</organism>
<feature type="region of interest" description="Disordered" evidence="1">
    <location>
        <begin position="153"/>
        <end position="201"/>
    </location>
</feature>
<name>K9VUS6_9CYAN</name>
<gene>
    <name evidence="2" type="ORF">Cri9333_0332</name>
</gene>
<evidence type="ECO:0000256" key="1">
    <source>
        <dbReference type="SAM" id="MobiDB-lite"/>
    </source>
</evidence>
<evidence type="ECO:0000313" key="3">
    <source>
        <dbReference type="Proteomes" id="UP000010472"/>
    </source>
</evidence>
<sequence length="215" mass="22292">MYVTKKWAVSATALVIVLLPVKALAYSGGGSVSFSKENNKTKVCVEFTPSVRDAAKVEFLAWIPGGGTMVPLQKEASASCQGYSGLLPRGSKGGSMTVNGAWVAVGNFSVEGGNGCETVARIQAGTIAYSNDPSLVGKQDPQNSESYKWGFVCTNSQSSSTPDSSNQPSPPAPPTSNQSPSPAPSERDSQPSAPATPQQNSLLGIIINGILQLIK</sequence>
<dbReference type="HOGENOM" id="CLU_1281418_0_0_3"/>
<dbReference type="Proteomes" id="UP000010472">
    <property type="component" value="Chromosome"/>
</dbReference>
<dbReference type="AlphaFoldDB" id="K9VUS6"/>
<dbReference type="KEGG" id="cep:Cri9333_0332"/>
<feature type="compositionally biased region" description="Low complexity" evidence="1">
    <location>
        <begin position="154"/>
        <end position="167"/>
    </location>
</feature>
<evidence type="ECO:0000313" key="2">
    <source>
        <dbReference type="EMBL" id="AFZ11314.1"/>
    </source>
</evidence>
<dbReference type="EMBL" id="CP003620">
    <property type="protein sequence ID" value="AFZ11314.1"/>
    <property type="molecule type" value="Genomic_DNA"/>
</dbReference>
<accession>K9VUS6</accession>
<keyword evidence="3" id="KW-1185">Reference proteome</keyword>
<reference evidence="2 3" key="1">
    <citation type="submission" date="2012-06" db="EMBL/GenBank/DDBJ databases">
        <title>Finished chromosome of genome of Crinalium epipsammum PCC 9333.</title>
        <authorList>
            <consortium name="US DOE Joint Genome Institute"/>
            <person name="Gugger M."/>
            <person name="Coursin T."/>
            <person name="Rippka R."/>
            <person name="Tandeau De Marsac N."/>
            <person name="Huntemann M."/>
            <person name="Wei C.-L."/>
            <person name="Han J."/>
            <person name="Detter J.C."/>
            <person name="Han C."/>
            <person name="Tapia R."/>
            <person name="Davenport K."/>
            <person name="Daligault H."/>
            <person name="Erkkila T."/>
            <person name="Gu W."/>
            <person name="Munk A.C.C."/>
            <person name="Teshima H."/>
            <person name="Xu Y."/>
            <person name="Chain P."/>
            <person name="Chen A."/>
            <person name="Krypides N."/>
            <person name="Mavromatis K."/>
            <person name="Markowitz V."/>
            <person name="Szeto E."/>
            <person name="Ivanova N."/>
            <person name="Mikhailova N."/>
            <person name="Ovchinnikova G."/>
            <person name="Pagani I."/>
            <person name="Pati A."/>
            <person name="Goodwin L."/>
            <person name="Peters L."/>
            <person name="Pitluck S."/>
            <person name="Woyke T."/>
            <person name="Kerfeld C."/>
        </authorList>
    </citation>
    <scope>NUCLEOTIDE SEQUENCE [LARGE SCALE GENOMIC DNA]</scope>
    <source>
        <strain evidence="2 3">PCC 9333</strain>
    </source>
</reference>
<protein>
    <submittedName>
        <fullName evidence="2">Uncharacterized protein</fullName>
    </submittedName>
</protein>